<dbReference type="EMBL" id="CAJMWX010000265">
    <property type="protein sequence ID" value="CAE6410656.1"/>
    <property type="molecule type" value="Genomic_DNA"/>
</dbReference>
<proteinExistence type="predicted"/>
<protein>
    <submittedName>
        <fullName evidence="1">Uncharacterized protein</fullName>
    </submittedName>
</protein>
<name>A0A8H2X162_9AGAM</name>
<organism evidence="1 2">
    <name type="scientific">Rhizoctonia solani</name>
    <dbReference type="NCBI Taxonomy" id="456999"/>
    <lineage>
        <taxon>Eukaryota</taxon>
        <taxon>Fungi</taxon>
        <taxon>Dikarya</taxon>
        <taxon>Basidiomycota</taxon>
        <taxon>Agaricomycotina</taxon>
        <taxon>Agaricomycetes</taxon>
        <taxon>Cantharellales</taxon>
        <taxon>Ceratobasidiaceae</taxon>
        <taxon>Rhizoctonia</taxon>
    </lineage>
</organism>
<comment type="caution">
    <text evidence="1">The sequence shown here is derived from an EMBL/GenBank/DDBJ whole genome shotgun (WGS) entry which is preliminary data.</text>
</comment>
<dbReference type="AlphaFoldDB" id="A0A8H2X162"/>
<accession>A0A8H2X162</accession>
<sequence>MDFFFPPTSRRPLCSLRRPPHSTHWGVDHRSLDIADERLERCPIVAPASSTRLSAQRVTLYHPLRSDVLSLLYAIKSFNQTKLRTLSPSSATASFL</sequence>
<dbReference type="Proteomes" id="UP000663888">
    <property type="component" value="Unassembled WGS sequence"/>
</dbReference>
<reference evidence="1" key="1">
    <citation type="submission" date="2021-01" db="EMBL/GenBank/DDBJ databases">
        <authorList>
            <person name="Kaushik A."/>
        </authorList>
    </citation>
    <scope>NUCLEOTIDE SEQUENCE</scope>
    <source>
        <strain evidence="1">AG4-R118</strain>
    </source>
</reference>
<evidence type="ECO:0000313" key="2">
    <source>
        <dbReference type="Proteomes" id="UP000663888"/>
    </source>
</evidence>
<evidence type="ECO:0000313" key="1">
    <source>
        <dbReference type="EMBL" id="CAE6410656.1"/>
    </source>
</evidence>
<gene>
    <name evidence="1" type="ORF">RDB_LOCUS11620</name>
</gene>